<feature type="region of interest" description="Disordered" evidence="1">
    <location>
        <begin position="458"/>
        <end position="492"/>
    </location>
</feature>
<feature type="compositionally biased region" description="Polar residues" evidence="1">
    <location>
        <begin position="474"/>
        <end position="485"/>
    </location>
</feature>
<feature type="domain" description="Zorya protein ZorC EH" evidence="2">
    <location>
        <begin position="6"/>
        <end position="437"/>
    </location>
</feature>
<reference evidence="3 4" key="1">
    <citation type="journal article" date="2008" name="BMC Genomics">
        <title>The missing link: Bordetella petrii is endowed with both the metabolic versatility of environmental bacteria and virulence traits of pathogenic Bordetellae.</title>
        <authorList>
            <person name="Gross R."/>
            <person name="Guzman C.A."/>
            <person name="Sebaihia M."/>
            <person name="Martins Dos Santos V.A."/>
            <person name="Pieper D.H."/>
            <person name="Koebnik R."/>
            <person name="Lechner M."/>
            <person name="Bartels D."/>
            <person name="Buhrmester J."/>
            <person name="Choudhuri J.V."/>
            <person name="Ebensen T."/>
            <person name="Gaigalat L."/>
            <person name="Herrmann S."/>
            <person name="Khachane A.N."/>
            <person name="Larisch C."/>
            <person name="Link S."/>
            <person name="Linke B."/>
            <person name="Meyer F."/>
            <person name="Mormann S."/>
            <person name="Nakunst D."/>
            <person name="Rueckert C."/>
            <person name="Schneiker-Bekel S."/>
            <person name="Schulze K."/>
            <person name="Vorhoelter F.J."/>
            <person name="Yevsa T."/>
            <person name="Engle J.T."/>
            <person name="Goldman W.E."/>
            <person name="Puehler A."/>
            <person name="Goebel U.B."/>
            <person name="Goesmann A."/>
            <person name="Bloecker H."/>
            <person name="Kaiser O."/>
            <person name="Martinez-Arias R."/>
        </authorList>
    </citation>
    <scope>NUCLEOTIDE SEQUENCE [LARGE SCALE GENOMIC DNA]</scope>
    <source>
        <strain evidence="4">ATCC BAA-461 / DSM 12804 / CCUG 43448 / CIP 107267 / Se-1111R</strain>
    </source>
</reference>
<dbReference type="KEGG" id="bpt:Bpet0223"/>
<evidence type="ECO:0000313" key="4">
    <source>
        <dbReference type="Proteomes" id="UP000001225"/>
    </source>
</evidence>
<feature type="compositionally biased region" description="Low complexity" evidence="1">
    <location>
        <begin position="460"/>
        <end position="473"/>
    </location>
</feature>
<dbReference type="STRING" id="94624.Bpet0223"/>
<name>A9HXQ9_BORPD</name>
<dbReference type="eggNOG" id="ENOG5030KNW">
    <property type="taxonomic scope" value="Bacteria"/>
</dbReference>
<organism evidence="3 4">
    <name type="scientific">Bordetella petrii (strain ATCC BAA-461 / DSM 12804 / CCUG 43448 / CIP 107267 / Se-1111R)</name>
    <dbReference type="NCBI Taxonomy" id="340100"/>
    <lineage>
        <taxon>Bacteria</taxon>
        <taxon>Pseudomonadati</taxon>
        <taxon>Pseudomonadota</taxon>
        <taxon>Betaproteobacteria</taxon>
        <taxon>Burkholderiales</taxon>
        <taxon>Alcaligenaceae</taxon>
        <taxon>Bordetella</taxon>
    </lineage>
</organism>
<dbReference type="Proteomes" id="UP000001225">
    <property type="component" value="Chromosome"/>
</dbReference>
<dbReference type="AlphaFoldDB" id="A9HXQ9"/>
<dbReference type="InterPro" id="IPR028943">
    <property type="entry name" value="ZorC_EH_Signature_dom"/>
</dbReference>
<dbReference type="EMBL" id="AM902716">
    <property type="protein sequence ID" value="CAP40554.1"/>
    <property type="molecule type" value="Genomic_DNA"/>
</dbReference>
<evidence type="ECO:0000259" key="2">
    <source>
        <dbReference type="Pfam" id="PF15611"/>
    </source>
</evidence>
<sequence>MREGGLDKHLATLQQHVKAGSSPYEPEDLQAKAVRRFWETTRLDTLKEARLVSFGMCLPSHPNGPCLLEDSKRFDAALSSDTGVDQWVKKPQWFRRCYQGLVRSYFSYDDRKGKVAPDEGRKNWKKLREYLHDRSSNIIDPERINPDWAITAVENKGLFSENPCLPYAKTALSGDMSSINRIREQLGITDDSWFTNELVLSQVRHAVASPYEEFKVQVPNLLTMLASLARHGTKVRNRGLSLILDAYAQGSTPAIFEQLRDVSVDWWGNPWLPSTAAQWGGVSPQAREMVSEWLRGEFIETFFTKLAQDGIGDRRRANFWLRYVKSMTNVQFALGPRALNSPSRDFAVLLEKMKGLYTELKDSGSANNAFIMTLGNLVAVEFSATGHALYGYQKGVLPFVFDSSEPLRLSGRAVNTLKDRNQTVIWLLHKDNIHGWNRWEDMYEATLRESFGILPDDALPRAPRATSPTRAASDTSRSEPNSRISLPTEPSPNSLISKYGSFAGHKLKALSKYRGFDIADLRTKGGNIWAYTQSNDPELIQLFQSWGFQYKAGKGWWK</sequence>
<accession>A9HXQ9</accession>
<proteinExistence type="predicted"/>
<protein>
    <recommendedName>
        <fullName evidence="2">Zorya protein ZorC EH domain-containing protein</fullName>
    </recommendedName>
</protein>
<evidence type="ECO:0000256" key="1">
    <source>
        <dbReference type="SAM" id="MobiDB-lite"/>
    </source>
</evidence>
<evidence type="ECO:0000313" key="3">
    <source>
        <dbReference type="EMBL" id="CAP40554.1"/>
    </source>
</evidence>
<dbReference type="Pfam" id="PF15611">
    <property type="entry name" value="EH_Signature"/>
    <property type="match status" value="1"/>
</dbReference>
<gene>
    <name evidence="3" type="ordered locus">Bpet0223</name>
</gene>
<keyword evidence="4" id="KW-1185">Reference proteome</keyword>